<name>A0ABR4G4M6_9EURO</name>
<gene>
    <name evidence="1" type="ORF">BJX66DRAFT_338398</name>
</gene>
<protein>
    <recommendedName>
        <fullName evidence="3">F-box domain-containing protein</fullName>
    </recommendedName>
</protein>
<evidence type="ECO:0000313" key="2">
    <source>
        <dbReference type="Proteomes" id="UP001610563"/>
    </source>
</evidence>
<proteinExistence type="predicted"/>
<keyword evidence="2" id="KW-1185">Reference proteome</keyword>
<dbReference type="InterPro" id="IPR036047">
    <property type="entry name" value="F-box-like_dom_sf"/>
</dbReference>
<accession>A0ABR4G4M6</accession>
<organism evidence="1 2">
    <name type="scientific">Aspergillus keveii</name>
    <dbReference type="NCBI Taxonomy" id="714993"/>
    <lineage>
        <taxon>Eukaryota</taxon>
        <taxon>Fungi</taxon>
        <taxon>Dikarya</taxon>
        <taxon>Ascomycota</taxon>
        <taxon>Pezizomycotina</taxon>
        <taxon>Eurotiomycetes</taxon>
        <taxon>Eurotiomycetidae</taxon>
        <taxon>Eurotiales</taxon>
        <taxon>Aspergillaceae</taxon>
        <taxon>Aspergillus</taxon>
        <taxon>Aspergillus subgen. Nidulantes</taxon>
    </lineage>
</organism>
<dbReference type="Proteomes" id="UP001610563">
    <property type="component" value="Unassembled WGS sequence"/>
</dbReference>
<evidence type="ECO:0000313" key="1">
    <source>
        <dbReference type="EMBL" id="KAL2793970.1"/>
    </source>
</evidence>
<dbReference type="EMBL" id="JBFTWV010000051">
    <property type="protein sequence ID" value="KAL2793970.1"/>
    <property type="molecule type" value="Genomic_DNA"/>
</dbReference>
<reference evidence="1 2" key="1">
    <citation type="submission" date="2024-07" db="EMBL/GenBank/DDBJ databases">
        <title>Section-level genome sequencing and comparative genomics of Aspergillus sections Usti and Cavernicolus.</title>
        <authorList>
            <consortium name="Lawrence Berkeley National Laboratory"/>
            <person name="Nybo J.L."/>
            <person name="Vesth T.C."/>
            <person name="Theobald S."/>
            <person name="Frisvad J.C."/>
            <person name="Larsen T.O."/>
            <person name="Kjaerboelling I."/>
            <person name="Rothschild-Mancinelli K."/>
            <person name="Lyhne E.K."/>
            <person name="Kogle M.E."/>
            <person name="Barry K."/>
            <person name="Clum A."/>
            <person name="Na H."/>
            <person name="Ledsgaard L."/>
            <person name="Lin J."/>
            <person name="Lipzen A."/>
            <person name="Kuo A."/>
            <person name="Riley R."/>
            <person name="Mondo S."/>
            <person name="Labutti K."/>
            <person name="Haridas S."/>
            <person name="Pangalinan J."/>
            <person name="Salamov A.A."/>
            <person name="Simmons B.A."/>
            <person name="Magnuson J.K."/>
            <person name="Chen J."/>
            <person name="Drula E."/>
            <person name="Henrissat B."/>
            <person name="Wiebenga A."/>
            <person name="Lubbers R.J."/>
            <person name="Gomes A.C."/>
            <person name="Makela M.R."/>
            <person name="Stajich J."/>
            <person name="Grigoriev I.V."/>
            <person name="Mortensen U.H."/>
            <person name="De Vries R.P."/>
            <person name="Baker S.E."/>
            <person name="Andersen M.R."/>
        </authorList>
    </citation>
    <scope>NUCLEOTIDE SEQUENCE [LARGE SCALE GENOMIC DNA]</scope>
    <source>
        <strain evidence="1 2">CBS 209.92</strain>
    </source>
</reference>
<evidence type="ECO:0008006" key="3">
    <source>
        <dbReference type="Google" id="ProtNLM"/>
    </source>
</evidence>
<dbReference type="SUPFAM" id="SSF81383">
    <property type="entry name" value="F-box domain"/>
    <property type="match status" value="1"/>
</dbReference>
<comment type="caution">
    <text evidence="1">The sequence shown here is derived from an EMBL/GenBank/DDBJ whole genome shotgun (WGS) entry which is preliminary data.</text>
</comment>
<sequence>MPSLKRKLDAGQDYVRDLTKRIKLHLPKPRRGAGRFDILPPELIHIVATFTDRKTLCSFRATCRYLFHSTQYYWQHHYSVQTIRTDFSRYSLKRLQKLCKHRELVLKVETLLIQEPRWTVFGKGFTWKRDSGAFSEMLRYDQDAVKQWQAVFSKLVNCRSFIFHAAAEVHRPTNKLTTTDALVVLLYTIAGSGIPAETLFVKFDRRDGEQREKTGVDLERLSAFEMMKAPGFKQACASIKSLTVCGAMQRQETIFGTMLPFMKSLEKLVVRHCWDHEVEPFMTALGHLANDPEPSFHLHEFEYSRSVFNRRQRASVNVTRHFTEFLASQNGSLRKLVLGPLSVFEGPFTPVLESLRDNNASLEEISIRDLQWWPTRARLYFPGIEKNPVVDKQLGTRFEYATWPIGDGLDATQVCKVSYKGPKMDLALKRLAAEAVHA</sequence>